<dbReference type="InterPro" id="IPR024077">
    <property type="entry name" value="Neurolysin/TOP_dom2"/>
</dbReference>
<evidence type="ECO:0000313" key="9">
    <source>
        <dbReference type="EMBL" id="RXK55101.1"/>
    </source>
</evidence>
<dbReference type="AlphaFoldDB" id="A0A4Q1C8D5"/>
<dbReference type="GO" id="GO:0004222">
    <property type="term" value="F:metalloendopeptidase activity"/>
    <property type="evidence" value="ECO:0007669"/>
    <property type="project" value="InterPro"/>
</dbReference>
<evidence type="ECO:0000313" key="10">
    <source>
        <dbReference type="Proteomes" id="UP000290218"/>
    </source>
</evidence>
<organism evidence="9 10">
    <name type="scientific">Oleiharenicola lentus</name>
    <dbReference type="NCBI Taxonomy" id="2508720"/>
    <lineage>
        <taxon>Bacteria</taxon>
        <taxon>Pseudomonadati</taxon>
        <taxon>Verrucomicrobiota</taxon>
        <taxon>Opitutia</taxon>
        <taxon>Opitutales</taxon>
        <taxon>Opitutaceae</taxon>
        <taxon>Oleiharenicola</taxon>
    </lineage>
</organism>
<evidence type="ECO:0000256" key="7">
    <source>
        <dbReference type="RuleBase" id="RU003435"/>
    </source>
</evidence>
<dbReference type="EMBL" id="SDHX01000001">
    <property type="protein sequence ID" value="RXK55101.1"/>
    <property type="molecule type" value="Genomic_DNA"/>
</dbReference>
<comment type="caution">
    <text evidence="9">The sequence shown here is derived from an EMBL/GenBank/DDBJ whole genome shotgun (WGS) entry which is preliminary data.</text>
</comment>
<comment type="similarity">
    <text evidence="1 7">Belongs to the peptidase M3 family.</text>
</comment>
<dbReference type="InterPro" id="IPR045090">
    <property type="entry name" value="Pept_M3A_M3B"/>
</dbReference>
<comment type="cofactor">
    <cofactor evidence="7">
        <name>Zn(2+)</name>
        <dbReference type="ChEBI" id="CHEBI:29105"/>
    </cofactor>
    <text evidence="7">Binds 1 zinc ion.</text>
</comment>
<evidence type="ECO:0000256" key="2">
    <source>
        <dbReference type="ARBA" id="ARBA00022670"/>
    </source>
</evidence>
<feature type="domain" description="Peptidase M3A/M3B catalytic" evidence="8">
    <location>
        <begin position="288"/>
        <end position="735"/>
    </location>
</feature>
<protein>
    <recommendedName>
        <fullName evidence="8">Peptidase M3A/M3B catalytic domain-containing protein</fullName>
    </recommendedName>
</protein>
<dbReference type="PANTHER" id="PTHR11804">
    <property type="entry name" value="PROTEASE M3 THIMET OLIGOPEPTIDASE-RELATED"/>
    <property type="match status" value="1"/>
</dbReference>
<evidence type="ECO:0000256" key="1">
    <source>
        <dbReference type="ARBA" id="ARBA00006040"/>
    </source>
</evidence>
<gene>
    <name evidence="9" type="ORF">ESB00_04165</name>
</gene>
<accession>A0A4Q1C8D5</accession>
<dbReference type="PANTHER" id="PTHR11804:SF84">
    <property type="entry name" value="SACCHAROLYSIN"/>
    <property type="match status" value="1"/>
</dbReference>
<keyword evidence="6 7" id="KW-0482">Metalloprotease</keyword>
<evidence type="ECO:0000256" key="6">
    <source>
        <dbReference type="ARBA" id="ARBA00023049"/>
    </source>
</evidence>
<dbReference type="Pfam" id="PF01432">
    <property type="entry name" value="Peptidase_M3"/>
    <property type="match status" value="1"/>
</dbReference>
<dbReference type="InterPro" id="IPR024080">
    <property type="entry name" value="Neurolysin/TOP_N"/>
</dbReference>
<keyword evidence="3 7" id="KW-0479">Metal-binding</keyword>
<name>A0A4Q1C8D5_9BACT</name>
<dbReference type="InterPro" id="IPR024079">
    <property type="entry name" value="MetalloPept_cat_dom_sf"/>
</dbReference>
<proteinExistence type="inferred from homology"/>
<dbReference type="GO" id="GO:0046872">
    <property type="term" value="F:metal ion binding"/>
    <property type="evidence" value="ECO:0007669"/>
    <property type="project" value="UniProtKB-UniRule"/>
</dbReference>
<keyword evidence="10" id="KW-1185">Reference proteome</keyword>
<dbReference type="Gene3D" id="1.20.1050.40">
    <property type="entry name" value="Endopeptidase. Chain P, domain 1"/>
    <property type="match status" value="1"/>
</dbReference>
<dbReference type="CDD" id="cd06455">
    <property type="entry name" value="M3A_TOP"/>
    <property type="match status" value="1"/>
</dbReference>
<dbReference type="Gene3D" id="3.40.390.10">
    <property type="entry name" value="Collagenase (Catalytic Domain)"/>
    <property type="match status" value="1"/>
</dbReference>
<dbReference type="InterPro" id="IPR001567">
    <property type="entry name" value="Pept_M3A_M3B_dom"/>
</dbReference>
<dbReference type="GO" id="GO:0006508">
    <property type="term" value="P:proteolysis"/>
    <property type="evidence" value="ECO:0007669"/>
    <property type="project" value="UniProtKB-KW"/>
</dbReference>
<keyword evidence="5 7" id="KW-0862">Zinc</keyword>
<dbReference type="Gene3D" id="1.10.1370.10">
    <property type="entry name" value="Neurolysin, domain 3"/>
    <property type="match status" value="1"/>
</dbReference>
<keyword evidence="4 7" id="KW-0378">Hydrolase</keyword>
<evidence type="ECO:0000256" key="4">
    <source>
        <dbReference type="ARBA" id="ARBA00022801"/>
    </source>
</evidence>
<sequence>MPVLLRSSLSSKGVCRFGVVPWMLCHKSSSLITPMNKFRAFRAFTLVVSVFVSVLTAGAATPKTIAEFQAAAAKSGQSLTLPEYPLSPEQIKSQADQAIKRAETELGKLTAEDPTRLTFANTFVAYDAITARVGETYQIIATVAESALDQAMRDTANETTVRLQEWSVGLDYRQDIYQALKAVADAKPKLDAQSQRLVDEQMRAYRRAGLGLSPTERSEVERLRKVLAAMNTQFAININEARAPLDFTAEELAGVPQSFLDSPGVKQPDGRYRVMANITWHHQAIAESADNADVRRKVLTARYNLARDKNTPLLSKLVALRADIARRLGYASWADYQTETRMAKNGLTAAKFEADLVAGLQPKFDAEMEQLRQLKAAHTGKADAKLELSDIAYYTNRLKKEKYSVDTEALRVYFPYQATLEGMFAIYQKIFGLKFTEVQAPYTWAPGIQLYMVADADTGTPIGAFYLDMFPRDGKFNHFACFPQKVGGVMADGKYDLPVAALLCNFPAPSADKPSLLKHSDVETLFHEFGHVMHGMLSRSRFVAQTGFAVPQDFVEAPSQMLEYWVWDKAVLDTFAADYRDPSKKIPAATIDAMVAARQATQGYFTRRQLAIGSLDLALHTLTADEAWMADIVKIVNETTERVTIATPADTFWGAYIGHLAGYDAGYYSYMWAEVIAADMASVFKASPKGFLDEQVGRRLRNEIYGAGNTRDVADSVEVFLGRPRSMQPFLEDVGIKQ</sequence>
<keyword evidence="2 7" id="KW-0645">Protease</keyword>
<evidence type="ECO:0000256" key="3">
    <source>
        <dbReference type="ARBA" id="ARBA00022723"/>
    </source>
</evidence>
<reference evidence="9 10" key="1">
    <citation type="submission" date="2019-01" db="EMBL/GenBank/DDBJ databases">
        <title>Lacunisphaera sp. strain TWA-58.</title>
        <authorList>
            <person name="Chen W.-M."/>
        </authorList>
    </citation>
    <scope>NUCLEOTIDE SEQUENCE [LARGE SCALE GENOMIC DNA]</scope>
    <source>
        <strain evidence="9 10">TWA-58</strain>
    </source>
</reference>
<dbReference type="FunFam" id="3.40.390.10:FF:000074">
    <property type="entry name" value="Metalloprotease"/>
    <property type="match status" value="1"/>
</dbReference>
<evidence type="ECO:0000259" key="8">
    <source>
        <dbReference type="Pfam" id="PF01432"/>
    </source>
</evidence>
<dbReference type="SUPFAM" id="SSF55486">
    <property type="entry name" value="Metalloproteases ('zincins'), catalytic domain"/>
    <property type="match status" value="1"/>
</dbReference>
<dbReference type="GO" id="GO:0006518">
    <property type="term" value="P:peptide metabolic process"/>
    <property type="evidence" value="ECO:0007669"/>
    <property type="project" value="TreeGrafter"/>
</dbReference>
<dbReference type="Proteomes" id="UP000290218">
    <property type="component" value="Unassembled WGS sequence"/>
</dbReference>
<dbReference type="OrthoDB" id="9773538at2"/>
<evidence type="ECO:0000256" key="5">
    <source>
        <dbReference type="ARBA" id="ARBA00022833"/>
    </source>
</evidence>